<name>A0A8H7BZL0_AGABI</name>
<dbReference type="AlphaFoldDB" id="A0A8H7BZL0"/>
<feature type="compositionally biased region" description="Basic and acidic residues" evidence="1">
    <location>
        <begin position="108"/>
        <end position="123"/>
    </location>
</feature>
<organism evidence="2 3">
    <name type="scientific">Agaricus bisporus var. burnettii</name>
    <dbReference type="NCBI Taxonomy" id="192524"/>
    <lineage>
        <taxon>Eukaryota</taxon>
        <taxon>Fungi</taxon>
        <taxon>Dikarya</taxon>
        <taxon>Basidiomycota</taxon>
        <taxon>Agaricomycotina</taxon>
        <taxon>Agaricomycetes</taxon>
        <taxon>Agaricomycetidae</taxon>
        <taxon>Agaricales</taxon>
        <taxon>Agaricineae</taxon>
        <taxon>Agaricaceae</taxon>
        <taxon>Agaricus</taxon>
    </lineage>
</organism>
<reference evidence="2 3" key="1">
    <citation type="journal article" name="Sci. Rep.">
        <title>Telomere-to-telomere assembled and centromere annotated genomes of the two main subspecies of the button mushroom Agaricus bisporus reveal especially polymorphic chromosome ends.</title>
        <authorList>
            <person name="Sonnenberg A.S.M."/>
            <person name="Sedaghat-Telgerd N."/>
            <person name="Lavrijssen B."/>
            <person name="Ohm R.A."/>
            <person name="Hendrickx P.M."/>
            <person name="Scholtmeijer K."/>
            <person name="Baars J.J.P."/>
            <person name="van Peer A."/>
        </authorList>
    </citation>
    <scope>NUCLEOTIDE SEQUENCE [LARGE SCALE GENOMIC DNA]</scope>
    <source>
        <strain evidence="2 3">H119_p4</strain>
    </source>
</reference>
<feature type="region of interest" description="Disordered" evidence="1">
    <location>
        <begin position="101"/>
        <end position="123"/>
    </location>
</feature>
<gene>
    <name evidence="2" type="ORF">Agabi119p4_11627</name>
</gene>
<accession>A0A8H7BZL0</accession>
<dbReference type="EMBL" id="JABXXO010000016">
    <property type="protein sequence ID" value="KAF7759932.1"/>
    <property type="molecule type" value="Genomic_DNA"/>
</dbReference>
<dbReference type="Proteomes" id="UP000629468">
    <property type="component" value="Unassembled WGS sequence"/>
</dbReference>
<proteinExistence type="predicted"/>
<sequence length="268" mass="29385">MTLGEACVFPLSVGACPTDVERSREVNLNASARLPEFGEDETVAEQSSLAAMVGETLLKGWLEDEGKSLVFDSENPRDLRGGDPRAQSDIDFCIGKPSSCSVPSADKGQIEERRDKRGEGVMKEDGGLKVEGEICQESSNNDVLDIHKINFSWFHCLPGERVLDANNIPLLGIRGRQIKHCGLKLTEEIARHRCQSEQQREIPVYSRWEMVDGGIPQEDPTTSFLKINTSDRIIGAQVTCVSSVQWAQDSCGAIFRAGEKLSSTTSQG</sequence>
<protein>
    <submittedName>
        <fullName evidence="2">Uncharacterized protein</fullName>
    </submittedName>
</protein>
<evidence type="ECO:0000256" key="1">
    <source>
        <dbReference type="SAM" id="MobiDB-lite"/>
    </source>
</evidence>
<evidence type="ECO:0000313" key="2">
    <source>
        <dbReference type="EMBL" id="KAF7759932.1"/>
    </source>
</evidence>
<evidence type="ECO:0000313" key="3">
    <source>
        <dbReference type="Proteomes" id="UP000629468"/>
    </source>
</evidence>
<comment type="caution">
    <text evidence="2">The sequence shown here is derived from an EMBL/GenBank/DDBJ whole genome shotgun (WGS) entry which is preliminary data.</text>
</comment>